<feature type="compositionally biased region" description="Low complexity" evidence="1">
    <location>
        <begin position="74"/>
        <end position="91"/>
    </location>
</feature>
<dbReference type="AlphaFoldDB" id="A0A0C3FI09"/>
<evidence type="ECO:0000313" key="2">
    <source>
        <dbReference type="EMBL" id="KIM84045.1"/>
    </source>
</evidence>
<proteinExistence type="predicted"/>
<protein>
    <submittedName>
        <fullName evidence="2">Uncharacterized protein</fullName>
    </submittedName>
</protein>
<dbReference type="Proteomes" id="UP000054166">
    <property type="component" value="Unassembled WGS sequence"/>
</dbReference>
<dbReference type="EMBL" id="KN832989">
    <property type="protein sequence ID" value="KIM84045.1"/>
    <property type="molecule type" value="Genomic_DNA"/>
</dbReference>
<dbReference type="InParanoid" id="A0A0C3FI09"/>
<accession>A0A0C3FI09</accession>
<sequence length="180" mass="20181">MSRNNTNMFILSKPHTRRQQRYPVAPQSGPILLPNLSPRPTLDEGQLGSPEFRDALQAAKQSRSNDGSSHHLLRSPLSSDPLPSDSSSTLPHDLEGDHTRRMQTCVAIRDNLKSPHHFQIMSLHEVKRLRVPVRPKPPAVLSRKLSTTREKRETLMAPQSHEGYATTSVSIICTCIVLTR</sequence>
<organism evidence="2 3">
    <name type="scientific">Piloderma croceum (strain F 1598)</name>
    <dbReference type="NCBI Taxonomy" id="765440"/>
    <lineage>
        <taxon>Eukaryota</taxon>
        <taxon>Fungi</taxon>
        <taxon>Dikarya</taxon>
        <taxon>Basidiomycota</taxon>
        <taxon>Agaricomycotina</taxon>
        <taxon>Agaricomycetes</taxon>
        <taxon>Agaricomycetidae</taxon>
        <taxon>Atheliales</taxon>
        <taxon>Atheliaceae</taxon>
        <taxon>Piloderma</taxon>
    </lineage>
</organism>
<feature type="region of interest" description="Disordered" evidence="1">
    <location>
        <begin position="1"/>
        <end position="98"/>
    </location>
</feature>
<dbReference type="HOGENOM" id="CLU_1496786_0_0_1"/>
<reference evidence="2 3" key="1">
    <citation type="submission" date="2014-04" db="EMBL/GenBank/DDBJ databases">
        <authorList>
            <consortium name="DOE Joint Genome Institute"/>
            <person name="Kuo A."/>
            <person name="Tarkka M."/>
            <person name="Buscot F."/>
            <person name="Kohler A."/>
            <person name="Nagy L.G."/>
            <person name="Floudas D."/>
            <person name="Copeland A."/>
            <person name="Barry K.W."/>
            <person name="Cichocki N."/>
            <person name="Veneault-Fourrey C."/>
            <person name="LaButti K."/>
            <person name="Lindquist E.A."/>
            <person name="Lipzen A."/>
            <person name="Lundell T."/>
            <person name="Morin E."/>
            <person name="Murat C."/>
            <person name="Sun H."/>
            <person name="Tunlid A."/>
            <person name="Henrissat B."/>
            <person name="Grigoriev I.V."/>
            <person name="Hibbett D.S."/>
            <person name="Martin F."/>
            <person name="Nordberg H.P."/>
            <person name="Cantor M.N."/>
            <person name="Hua S.X."/>
        </authorList>
    </citation>
    <scope>NUCLEOTIDE SEQUENCE [LARGE SCALE GENOMIC DNA]</scope>
    <source>
        <strain evidence="2 3">F 1598</strain>
    </source>
</reference>
<evidence type="ECO:0000256" key="1">
    <source>
        <dbReference type="SAM" id="MobiDB-lite"/>
    </source>
</evidence>
<evidence type="ECO:0000313" key="3">
    <source>
        <dbReference type="Proteomes" id="UP000054166"/>
    </source>
</evidence>
<keyword evidence="3" id="KW-1185">Reference proteome</keyword>
<name>A0A0C3FI09_PILCF</name>
<gene>
    <name evidence="2" type="ORF">PILCRDRAFT_819077</name>
</gene>
<reference evidence="3" key="2">
    <citation type="submission" date="2015-01" db="EMBL/GenBank/DDBJ databases">
        <title>Evolutionary Origins and Diversification of the Mycorrhizal Mutualists.</title>
        <authorList>
            <consortium name="DOE Joint Genome Institute"/>
            <consortium name="Mycorrhizal Genomics Consortium"/>
            <person name="Kohler A."/>
            <person name="Kuo A."/>
            <person name="Nagy L.G."/>
            <person name="Floudas D."/>
            <person name="Copeland A."/>
            <person name="Barry K.W."/>
            <person name="Cichocki N."/>
            <person name="Veneault-Fourrey C."/>
            <person name="LaButti K."/>
            <person name="Lindquist E.A."/>
            <person name="Lipzen A."/>
            <person name="Lundell T."/>
            <person name="Morin E."/>
            <person name="Murat C."/>
            <person name="Riley R."/>
            <person name="Ohm R."/>
            <person name="Sun H."/>
            <person name="Tunlid A."/>
            <person name="Henrissat B."/>
            <person name="Grigoriev I.V."/>
            <person name="Hibbett D.S."/>
            <person name="Martin F."/>
        </authorList>
    </citation>
    <scope>NUCLEOTIDE SEQUENCE [LARGE SCALE GENOMIC DNA]</scope>
    <source>
        <strain evidence="3">F 1598</strain>
    </source>
</reference>